<dbReference type="Pfam" id="PF22691">
    <property type="entry name" value="Thiolase_C_1"/>
    <property type="match status" value="1"/>
</dbReference>
<dbReference type="InterPro" id="IPR002155">
    <property type="entry name" value="Thiolase"/>
</dbReference>
<protein>
    <submittedName>
        <fullName evidence="2">Acetyl-CoA acetyltransferase</fullName>
    </submittedName>
</protein>
<dbReference type="SUPFAM" id="SSF53901">
    <property type="entry name" value="Thiolase-like"/>
    <property type="match status" value="2"/>
</dbReference>
<dbReference type="InterPro" id="IPR055140">
    <property type="entry name" value="Thiolase_C_2"/>
</dbReference>
<dbReference type="PANTHER" id="PTHR42870:SF1">
    <property type="entry name" value="NON-SPECIFIC LIPID-TRANSFER PROTEIN-LIKE 2"/>
    <property type="match status" value="1"/>
</dbReference>
<dbReference type="Proteomes" id="UP000199120">
    <property type="component" value="Unassembled WGS sequence"/>
</dbReference>
<gene>
    <name evidence="2" type="ORF">SAMN05192542_104573</name>
</gene>
<accession>A0A1H7M0U5</accession>
<evidence type="ECO:0000313" key="2">
    <source>
        <dbReference type="EMBL" id="SEL04814.1"/>
    </source>
</evidence>
<dbReference type="PIRSF" id="PIRSF000429">
    <property type="entry name" value="Ac-CoA_Ac_transf"/>
    <property type="match status" value="1"/>
</dbReference>
<evidence type="ECO:0000259" key="1">
    <source>
        <dbReference type="Pfam" id="PF22691"/>
    </source>
</evidence>
<reference evidence="3" key="1">
    <citation type="submission" date="2016-10" db="EMBL/GenBank/DDBJ databases">
        <authorList>
            <person name="Varghese N."/>
            <person name="Submissions S."/>
        </authorList>
    </citation>
    <scope>NUCLEOTIDE SEQUENCE [LARGE SCALE GENOMIC DNA]</scope>
    <source>
        <strain evidence="3">LMG 26416</strain>
    </source>
</reference>
<dbReference type="EMBL" id="FOAJ01000004">
    <property type="protein sequence ID" value="SEL04814.1"/>
    <property type="molecule type" value="Genomic_DNA"/>
</dbReference>
<dbReference type="PANTHER" id="PTHR42870">
    <property type="entry name" value="ACETYL-COA C-ACETYLTRANSFERASE"/>
    <property type="match status" value="1"/>
</dbReference>
<dbReference type="RefSeq" id="WP_090547487.1">
    <property type="nucleotide sequence ID" value="NZ_FNSR01000002.1"/>
</dbReference>
<dbReference type="CDD" id="cd00829">
    <property type="entry name" value="SCP-x_thiolase"/>
    <property type="match status" value="1"/>
</dbReference>
<dbReference type="AlphaFoldDB" id="A0A1H7M0U5"/>
<sequence>MSERTLRGKVAVVGVGESAYYRFGKSPDPEFRLVLQAVLAACRDAQMDPRDIDGFASYANDRAEATRLATALGVRQLRSATMQWGGGGGGCAAAVANGAAAIAGGLADCVVVYRGLAQGQYGRFGQAADTTTVSGDMAYQMPYGVLAPPQKFAMKVTRFMHDHGVRQEAMRAIALASQHHAQANPRAVRYGKPLSAEQYDDARWIVEPFRLFDCCMENDGAAALLLVPAERAKDFPNRPVYLLGAAGGAGWRAAASPHNGPQYASAGYATVAADLYRMACVGPADVGVVQCYENFTGGVAMALSEHGFFAPEEANAFLTFDNLIAPHGALPLNTSGGNLGECYVHGFELLVEAARQVRGTSTSQARRHDVALVIGGPMVSPASSLLFGSEAAR</sequence>
<evidence type="ECO:0000313" key="3">
    <source>
        <dbReference type="Proteomes" id="UP000199120"/>
    </source>
</evidence>
<proteinExistence type="predicted"/>
<dbReference type="Gene3D" id="3.40.47.10">
    <property type="match status" value="1"/>
</dbReference>
<dbReference type="GO" id="GO:0003988">
    <property type="term" value="F:acetyl-CoA C-acyltransferase activity"/>
    <property type="evidence" value="ECO:0007669"/>
    <property type="project" value="UniProtKB-ARBA"/>
</dbReference>
<dbReference type="OrthoDB" id="9790314at2"/>
<organism evidence="2 3">
    <name type="scientific">Paraburkholderia caballeronis</name>
    <dbReference type="NCBI Taxonomy" id="416943"/>
    <lineage>
        <taxon>Bacteria</taxon>
        <taxon>Pseudomonadati</taxon>
        <taxon>Pseudomonadota</taxon>
        <taxon>Betaproteobacteria</taxon>
        <taxon>Burkholderiales</taxon>
        <taxon>Burkholderiaceae</taxon>
        <taxon>Paraburkholderia</taxon>
    </lineage>
</organism>
<dbReference type="STRING" id="416943.SAMN05445871_3603"/>
<keyword evidence="3" id="KW-1185">Reference proteome</keyword>
<name>A0A1H7M0U5_9BURK</name>
<dbReference type="InterPro" id="IPR016039">
    <property type="entry name" value="Thiolase-like"/>
</dbReference>
<feature type="domain" description="Thiolase C-terminal" evidence="1">
    <location>
        <begin position="264"/>
        <end position="383"/>
    </location>
</feature>
<keyword evidence="2" id="KW-0808">Transferase</keyword>